<sequence length="249" mass="29039">MDVTTLEMAQLLNQAGPNESVNNVSKTLEKVEGQLFWKKFSHTYPFGENRTFLIPVTLCDCAPAHYVYRSINKIHFKYLMSQFTSMPHVVDMIADLVPYDVQTKKLLKRDEILESKIFSYKYYVVSGQHSILVAKRIVESPTCPQHLRDCYNTRNSRILGAQDYLETLKLSRFMNQLHQEVMVKTPYQDALSQARRQWEYFGCPPKPTGGHSIANSKWKVILVLMLCFFFIFSISRFYVIKIYSCISKF</sequence>
<name>A0ACC2C0P3_DIPCM</name>
<protein>
    <submittedName>
        <fullName evidence="1">Uncharacterized protein</fullName>
    </submittedName>
</protein>
<dbReference type="Proteomes" id="UP001162992">
    <property type="component" value="Chromosome 12"/>
</dbReference>
<organism evidence="1 2">
    <name type="scientific">Diphasiastrum complanatum</name>
    <name type="common">Issler's clubmoss</name>
    <name type="synonym">Lycopodium complanatum</name>
    <dbReference type="NCBI Taxonomy" id="34168"/>
    <lineage>
        <taxon>Eukaryota</taxon>
        <taxon>Viridiplantae</taxon>
        <taxon>Streptophyta</taxon>
        <taxon>Embryophyta</taxon>
        <taxon>Tracheophyta</taxon>
        <taxon>Lycopodiopsida</taxon>
        <taxon>Lycopodiales</taxon>
        <taxon>Lycopodiaceae</taxon>
        <taxon>Lycopodioideae</taxon>
        <taxon>Diphasiastrum</taxon>
    </lineage>
</organism>
<gene>
    <name evidence="1" type="ORF">O6H91_12G040700</name>
</gene>
<comment type="caution">
    <text evidence="1">The sequence shown here is derived from an EMBL/GenBank/DDBJ whole genome shotgun (WGS) entry which is preliminary data.</text>
</comment>
<accession>A0ACC2C0P3</accession>
<proteinExistence type="predicted"/>
<evidence type="ECO:0000313" key="2">
    <source>
        <dbReference type="Proteomes" id="UP001162992"/>
    </source>
</evidence>
<evidence type="ECO:0000313" key="1">
    <source>
        <dbReference type="EMBL" id="KAJ7535618.1"/>
    </source>
</evidence>
<dbReference type="EMBL" id="CM055103">
    <property type="protein sequence ID" value="KAJ7535618.1"/>
    <property type="molecule type" value="Genomic_DNA"/>
</dbReference>
<reference evidence="2" key="1">
    <citation type="journal article" date="2024" name="Proc. Natl. Acad. Sci. U.S.A.">
        <title>Extraordinary preservation of gene collinearity over three hundred million years revealed in homosporous lycophytes.</title>
        <authorList>
            <person name="Li C."/>
            <person name="Wickell D."/>
            <person name="Kuo L.Y."/>
            <person name="Chen X."/>
            <person name="Nie B."/>
            <person name="Liao X."/>
            <person name="Peng D."/>
            <person name="Ji J."/>
            <person name="Jenkins J."/>
            <person name="Williams M."/>
            <person name="Shu S."/>
            <person name="Plott C."/>
            <person name="Barry K."/>
            <person name="Rajasekar S."/>
            <person name="Grimwood J."/>
            <person name="Han X."/>
            <person name="Sun S."/>
            <person name="Hou Z."/>
            <person name="He W."/>
            <person name="Dai G."/>
            <person name="Sun C."/>
            <person name="Schmutz J."/>
            <person name="Leebens-Mack J.H."/>
            <person name="Li F.W."/>
            <person name="Wang L."/>
        </authorList>
    </citation>
    <scope>NUCLEOTIDE SEQUENCE [LARGE SCALE GENOMIC DNA]</scope>
    <source>
        <strain evidence="2">cv. PW_Plant_1</strain>
    </source>
</reference>
<keyword evidence="2" id="KW-1185">Reference proteome</keyword>